<keyword evidence="2" id="KW-0238">DNA-binding</keyword>
<dbReference type="InterPro" id="IPR058245">
    <property type="entry name" value="NreC/VraR/RcsB-like_REC"/>
</dbReference>
<evidence type="ECO:0000259" key="5">
    <source>
        <dbReference type="PROSITE" id="PS50110"/>
    </source>
</evidence>
<protein>
    <submittedName>
        <fullName evidence="6">Response regulator transcription factor</fullName>
    </submittedName>
</protein>
<evidence type="ECO:0000256" key="1">
    <source>
        <dbReference type="ARBA" id="ARBA00022553"/>
    </source>
</evidence>
<sequence length="203" mass="22518">MTKVLLAEDDPLTLSGIKLLLAKTNYKIVSAVTSGEEVLEQLPTARPDMLILDVDMPGRTGLDILRILRSRGSDCPIVLLTGRIDDRKATEAIQLAVNGLVMKSAAPNDLIPCLDSVVQGRRWVDREVLQRAMDYTLSKDKDDPLKILSPRERGIAALVQQGFRNKEIATELGLTEGTVKVHLHKIFDKLGIRSRTELILLCR</sequence>
<dbReference type="InterPro" id="IPR001789">
    <property type="entry name" value="Sig_transdc_resp-reg_receiver"/>
</dbReference>
<dbReference type="SMART" id="SM00448">
    <property type="entry name" value="REC"/>
    <property type="match status" value="1"/>
</dbReference>
<dbReference type="AlphaFoldDB" id="A0A7T2GLF8"/>
<reference evidence="6 7" key="1">
    <citation type="submission" date="2020-11" db="EMBL/GenBank/DDBJ databases">
        <title>Genome seq and assembly of Sphingosinicella sp.</title>
        <authorList>
            <person name="Chhetri G."/>
        </authorList>
    </citation>
    <scope>NUCLEOTIDE SEQUENCE [LARGE SCALE GENOMIC DNA]</scope>
    <source>
        <strain evidence="6 7">UDD2</strain>
    </source>
</reference>
<dbReference type="Pfam" id="PF00196">
    <property type="entry name" value="GerE"/>
    <property type="match status" value="1"/>
</dbReference>
<evidence type="ECO:0000259" key="4">
    <source>
        <dbReference type="PROSITE" id="PS50043"/>
    </source>
</evidence>
<dbReference type="PROSITE" id="PS50110">
    <property type="entry name" value="RESPONSE_REGULATORY"/>
    <property type="match status" value="1"/>
</dbReference>
<dbReference type="CDD" id="cd17535">
    <property type="entry name" value="REC_NarL-like"/>
    <property type="match status" value="1"/>
</dbReference>
<accession>A0A7T2GLF8</accession>
<dbReference type="InterPro" id="IPR000792">
    <property type="entry name" value="Tscrpt_reg_LuxR_C"/>
</dbReference>
<dbReference type="InterPro" id="IPR011006">
    <property type="entry name" value="CheY-like_superfamily"/>
</dbReference>
<dbReference type="InterPro" id="IPR016032">
    <property type="entry name" value="Sig_transdc_resp-reg_C-effctor"/>
</dbReference>
<dbReference type="Gene3D" id="1.10.10.10">
    <property type="entry name" value="Winged helix-like DNA-binding domain superfamily/Winged helix DNA-binding domain"/>
    <property type="match status" value="1"/>
</dbReference>
<dbReference type="SMART" id="SM00421">
    <property type="entry name" value="HTH_LUXR"/>
    <property type="match status" value="1"/>
</dbReference>
<dbReference type="InterPro" id="IPR039420">
    <property type="entry name" value="WalR-like"/>
</dbReference>
<proteinExistence type="predicted"/>
<dbReference type="Gene3D" id="3.40.50.2300">
    <property type="match status" value="1"/>
</dbReference>
<name>A0A7T2GLF8_9SPHN</name>
<dbReference type="PANTHER" id="PTHR43214">
    <property type="entry name" value="TWO-COMPONENT RESPONSE REGULATOR"/>
    <property type="match status" value="1"/>
</dbReference>
<evidence type="ECO:0000256" key="2">
    <source>
        <dbReference type="ARBA" id="ARBA00023125"/>
    </source>
</evidence>
<evidence type="ECO:0000256" key="3">
    <source>
        <dbReference type="PROSITE-ProRule" id="PRU00169"/>
    </source>
</evidence>
<gene>
    <name evidence="6" type="ORF">IC614_05545</name>
</gene>
<dbReference type="Pfam" id="PF00072">
    <property type="entry name" value="Response_reg"/>
    <property type="match status" value="1"/>
</dbReference>
<dbReference type="PANTHER" id="PTHR43214:SF44">
    <property type="entry name" value="TWO-COMPONENT RESPONSE REGULATOR"/>
    <property type="match status" value="1"/>
</dbReference>
<feature type="domain" description="Response regulatory" evidence="5">
    <location>
        <begin position="3"/>
        <end position="118"/>
    </location>
</feature>
<organism evidence="6 7">
    <name type="scientific">Allosphingosinicella flava</name>
    <dbReference type="NCBI Taxonomy" id="2771430"/>
    <lineage>
        <taxon>Bacteria</taxon>
        <taxon>Pseudomonadati</taxon>
        <taxon>Pseudomonadota</taxon>
        <taxon>Alphaproteobacteria</taxon>
        <taxon>Sphingomonadales</taxon>
        <taxon>Sphingomonadaceae</taxon>
        <taxon>Allosphingosinicella</taxon>
    </lineage>
</organism>
<dbReference type="SUPFAM" id="SSF52172">
    <property type="entry name" value="CheY-like"/>
    <property type="match status" value="1"/>
</dbReference>
<dbReference type="RefSeq" id="WP_200972900.1">
    <property type="nucleotide sequence ID" value="NZ_CP065592.1"/>
</dbReference>
<dbReference type="InterPro" id="IPR036388">
    <property type="entry name" value="WH-like_DNA-bd_sf"/>
</dbReference>
<evidence type="ECO:0000313" key="6">
    <source>
        <dbReference type="EMBL" id="QPQ56040.1"/>
    </source>
</evidence>
<dbReference type="SUPFAM" id="SSF46894">
    <property type="entry name" value="C-terminal effector domain of the bipartite response regulators"/>
    <property type="match status" value="1"/>
</dbReference>
<keyword evidence="7" id="KW-1185">Reference proteome</keyword>
<evidence type="ECO:0000313" key="7">
    <source>
        <dbReference type="Proteomes" id="UP000594873"/>
    </source>
</evidence>
<dbReference type="KEGG" id="sflv:IC614_05545"/>
<keyword evidence="1 3" id="KW-0597">Phosphoprotein</keyword>
<dbReference type="GO" id="GO:0006355">
    <property type="term" value="P:regulation of DNA-templated transcription"/>
    <property type="evidence" value="ECO:0007669"/>
    <property type="project" value="InterPro"/>
</dbReference>
<dbReference type="PROSITE" id="PS50043">
    <property type="entry name" value="HTH_LUXR_2"/>
    <property type="match status" value="1"/>
</dbReference>
<feature type="domain" description="HTH luxR-type" evidence="4">
    <location>
        <begin position="141"/>
        <end position="203"/>
    </location>
</feature>
<dbReference type="Proteomes" id="UP000594873">
    <property type="component" value="Chromosome"/>
</dbReference>
<dbReference type="GO" id="GO:0000160">
    <property type="term" value="P:phosphorelay signal transduction system"/>
    <property type="evidence" value="ECO:0007669"/>
    <property type="project" value="InterPro"/>
</dbReference>
<dbReference type="CDD" id="cd06170">
    <property type="entry name" value="LuxR_C_like"/>
    <property type="match status" value="1"/>
</dbReference>
<feature type="modified residue" description="4-aspartylphosphate" evidence="3">
    <location>
        <position position="53"/>
    </location>
</feature>
<dbReference type="GO" id="GO:0003677">
    <property type="term" value="F:DNA binding"/>
    <property type="evidence" value="ECO:0007669"/>
    <property type="project" value="UniProtKB-KW"/>
</dbReference>
<dbReference type="EMBL" id="CP065592">
    <property type="protein sequence ID" value="QPQ56040.1"/>
    <property type="molecule type" value="Genomic_DNA"/>
</dbReference>
<dbReference type="PRINTS" id="PR00038">
    <property type="entry name" value="HTHLUXR"/>
</dbReference>